<accession>A0AA88TJP1</accession>
<keyword evidence="2" id="KW-1185">Reference proteome</keyword>
<organism evidence="1 2">
    <name type="scientific">Cirrhinus molitorella</name>
    <name type="common">mud carp</name>
    <dbReference type="NCBI Taxonomy" id="172907"/>
    <lineage>
        <taxon>Eukaryota</taxon>
        <taxon>Metazoa</taxon>
        <taxon>Chordata</taxon>
        <taxon>Craniata</taxon>
        <taxon>Vertebrata</taxon>
        <taxon>Euteleostomi</taxon>
        <taxon>Actinopterygii</taxon>
        <taxon>Neopterygii</taxon>
        <taxon>Teleostei</taxon>
        <taxon>Ostariophysi</taxon>
        <taxon>Cypriniformes</taxon>
        <taxon>Cyprinidae</taxon>
        <taxon>Labeoninae</taxon>
        <taxon>Labeonini</taxon>
        <taxon>Cirrhinus</taxon>
    </lineage>
</organism>
<comment type="caution">
    <text evidence="1">The sequence shown here is derived from an EMBL/GenBank/DDBJ whole genome shotgun (WGS) entry which is preliminary data.</text>
</comment>
<dbReference type="EMBL" id="JAUYZG010000014">
    <property type="protein sequence ID" value="KAK2889000.1"/>
    <property type="molecule type" value="Genomic_DNA"/>
</dbReference>
<dbReference type="AlphaFoldDB" id="A0AA88TJP1"/>
<evidence type="ECO:0000313" key="2">
    <source>
        <dbReference type="Proteomes" id="UP001187343"/>
    </source>
</evidence>
<evidence type="ECO:0000313" key="1">
    <source>
        <dbReference type="EMBL" id="KAK2889000.1"/>
    </source>
</evidence>
<reference evidence="1" key="1">
    <citation type="submission" date="2023-08" db="EMBL/GenBank/DDBJ databases">
        <title>Chromosome-level Genome Assembly of mud carp (Cirrhinus molitorella).</title>
        <authorList>
            <person name="Liu H."/>
        </authorList>
    </citation>
    <scope>NUCLEOTIDE SEQUENCE</scope>
    <source>
        <strain evidence="1">Prfri</strain>
        <tissue evidence="1">Muscle</tissue>
    </source>
</reference>
<name>A0AA88TJP1_9TELE</name>
<dbReference type="Proteomes" id="UP001187343">
    <property type="component" value="Unassembled WGS sequence"/>
</dbReference>
<protein>
    <submittedName>
        <fullName evidence="1">Uncharacterized protein</fullName>
    </submittedName>
</protein>
<sequence length="105" mass="12113">MFEMSSISTRFRCYKPVIRPKRSQEEQIKPTSKLRRELVGKAGLSRVASRTKAEPHYAAEQRLERGNALEFGNRHSHASQLCRWQYGLTQRPLRYNRGGNGHTGV</sequence>
<proteinExistence type="predicted"/>
<gene>
    <name evidence="1" type="ORF">Q8A67_014375</name>
</gene>